<comment type="subcellular location">
    <subcellularLocation>
        <location evidence="1">Cell membrane</location>
        <topology evidence="1">Peripheral membrane protein</topology>
    </subcellularLocation>
</comment>
<keyword evidence="4" id="KW-1003">Cell membrane</keyword>
<reference evidence="9 10" key="1">
    <citation type="journal article" date="2023" name="Int. J. Syst. Evol. Microbiol.">
        <title>Terrisporobacter hibernicus sp. nov., isolated from bovine faeces in Northern Ireland.</title>
        <authorList>
            <person name="Mitchell M."/>
            <person name="Nguyen S.V."/>
            <person name="Connor M."/>
            <person name="Fairley D.J."/>
            <person name="Donoghue O."/>
            <person name="Marshall H."/>
            <person name="Koolman L."/>
            <person name="McMullan G."/>
            <person name="Schaffer K.E."/>
            <person name="McGrath J.W."/>
            <person name="Fanning S."/>
        </authorList>
    </citation>
    <scope>NUCLEOTIDE SEQUENCE [LARGE SCALE GENOMIC DNA]</scope>
    <source>
        <strain evidence="9 10">MCA3</strain>
    </source>
</reference>
<dbReference type="KEGG" id="tem:JW646_07090"/>
<dbReference type="InterPro" id="IPR027417">
    <property type="entry name" value="P-loop_NTPase"/>
</dbReference>
<dbReference type="SMART" id="SM00382">
    <property type="entry name" value="AAA"/>
    <property type="match status" value="1"/>
</dbReference>
<evidence type="ECO:0000256" key="5">
    <source>
        <dbReference type="ARBA" id="ARBA00022741"/>
    </source>
</evidence>
<dbReference type="PROSITE" id="PS50893">
    <property type="entry name" value="ABC_TRANSPORTER_2"/>
    <property type="match status" value="1"/>
</dbReference>
<evidence type="ECO:0000313" key="9">
    <source>
        <dbReference type="EMBL" id="UEL49202.1"/>
    </source>
</evidence>
<dbReference type="GO" id="GO:0005886">
    <property type="term" value="C:plasma membrane"/>
    <property type="evidence" value="ECO:0007669"/>
    <property type="project" value="UniProtKB-SubCell"/>
</dbReference>
<keyword evidence="7" id="KW-0472">Membrane</keyword>
<evidence type="ECO:0000256" key="1">
    <source>
        <dbReference type="ARBA" id="ARBA00004202"/>
    </source>
</evidence>
<dbReference type="Gene3D" id="3.40.50.300">
    <property type="entry name" value="P-loop containing nucleotide triphosphate hydrolases"/>
    <property type="match status" value="1"/>
</dbReference>
<evidence type="ECO:0000313" key="10">
    <source>
        <dbReference type="Proteomes" id="UP001198983"/>
    </source>
</evidence>
<feature type="domain" description="ABC transporter" evidence="8">
    <location>
        <begin position="6"/>
        <end position="251"/>
    </location>
</feature>
<evidence type="ECO:0000256" key="6">
    <source>
        <dbReference type="ARBA" id="ARBA00022840"/>
    </source>
</evidence>
<dbReference type="GO" id="GO:0005524">
    <property type="term" value="F:ATP binding"/>
    <property type="evidence" value="ECO:0007669"/>
    <property type="project" value="UniProtKB-KW"/>
</dbReference>
<keyword evidence="10" id="KW-1185">Reference proteome</keyword>
<dbReference type="RefSeq" id="WP_228417059.1">
    <property type="nucleotide sequence ID" value="NZ_CP081135.1"/>
</dbReference>
<name>A0AAX2ZJ29_9FIRM</name>
<dbReference type="PANTHER" id="PTHR43297:SF2">
    <property type="entry name" value="DIPEPTIDE TRANSPORT ATP-BINDING PROTEIN DPPD"/>
    <property type="match status" value="1"/>
</dbReference>
<comment type="similarity">
    <text evidence="2">Belongs to the ABC transporter superfamily.</text>
</comment>
<dbReference type="InterPro" id="IPR017871">
    <property type="entry name" value="ABC_transporter-like_CS"/>
</dbReference>
<dbReference type="AlphaFoldDB" id="A0AAX2ZJ29"/>
<evidence type="ECO:0000256" key="2">
    <source>
        <dbReference type="ARBA" id="ARBA00005417"/>
    </source>
</evidence>
<keyword evidence="5" id="KW-0547">Nucleotide-binding</keyword>
<dbReference type="SUPFAM" id="SSF52540">
    <property type="entry name" value="P-loop containing nucleoside triphosphate hydrolases"/>
    <property type="match status" value="1"/>
</dbReference>
<gene>
    <name evidence="9" type="ORF">JW646_07090</name>
</gene>
<evidence type="ECO:0000259" key="8">
    <source>
        <dbReference type="PROSITE" id="PS50893"/>
    </source>
</evidence>
<sequence>MAILEVRNLNIDYISVKGVDYSISDINFKLEESKAIGIIGESGCGKSTIAKCILNILPQNVYTQGEVLLDGVNILNISEKEMENIRGSQISMIFQEPMQALNPIRRIKNQFYDLLYTYRKINGKVKTHNLIVSRLEDVNLKDIDKILNSYPFELSGGMAQRVMIAMALIKNPRVLIADEPTSSIDAINRKEILNEIKNLKDLSVVIISHNLSEVYDMCDEILVMKDGVVVEQGYTKDIFQNPNHEYTKLLLQNEGISKRSYEKRVSC</sequence>
<organism evidence="9 10">
    <name type="scientific">Terrisporobacter hibernicus</name>
    <dbReference type="NCBI Taxonomy" id="2813371"/>
    <lineage>
        <taxon>Bacteria</taxon>
        <taxon>Bacillati</taxon>
        <taxon>Bacillota</taxon>
        <taxon>Clostridia</taxon>
        <taxon>Peptostreptococcales</taxon>
        <taxon>Peptostreptococcaceae</taxon>
        <taxon>Terrisporobacter</taxon>
    </lineage>
</organism>
<evidence type="ECO:0000256" key="7">
    <source>
        <dbReference type="ARBA" id="ARBA00023136"/>
    </source>
</evidence>
<dbReference type="PANTHER" id="PTHR43297">
    <property type="entry name" value="OLIGOPEPTIDE TRANSPORT ATP-BINDING PROTEIN APPD"/>
    <property type="match status" value="1"/>
</dbReference>
<evidence type="ECO:0000256" key="4">
    <source>
        <dbReference type="ARBA" id="ARBA00022475"/>
    </source>
</evidence>
<dbReference type="PROSITE" id="PS00211">
    <property type="entry name" value="ABC_TRANSPORTER_1"/>
    <property type="match status" value="1"/>
</dbReference>
<accession>A0AAX2ZJ29</accession>
<proteinExistence type="inferred from homology"/>
<keyword evidence="6 9" id="KW-0067">ATP-binding</keyword>
<dbReference type="EMBL" id="CP081135">
    <property type="protein sequence ID" value="UEL49202.1"/>
    <property type="molecule type" value="Genomic_DNA"/>
</dbReference>
<dbReference type="InterPro" id="IPR050388">
    <property type="entry name" value="ABC_Ni/Peptide_Import"/>
</dbReference>
<dbReference type="CDD" id="cd03257">
    <property type="entry name" value="ABC_NikE_OppD_transporters"/>
    <property type="match status" value="1"/>
</dbReference>
<dbReference type="GO" id="GO:0016887">
    <property type="term" value="F:ATP hydrolysis activity"/>
    <property type="evidence" value="ECO:0007669"/>
    <property type="project" value="InterPro"/>
</dbReference>
<protein>
    <submittedName>
        <fullName evidence="9">ABC transporter ATP-binding protein</fullName>
    </submittedName>
</protein>
<dbReference type="Proteomes" id="UP001198983">
    <property type="component" value="Chromosome"/>
</dbReference>
<dbReference type="InterPro" id="IPR003439">
    <property type="entry name" value="ABC_transporter-like_ATP-bd"/>
</dbReference>
<dbReference type="Pfam" id="PF00005">
    <property type="entry name" value="ABC_tran"/>
    <property type="match status" value="1"/>
</dbReference>
<evidence type="ECO:0000256" key="3">
    <source>
        <dbReference type="ARBA" id="ARBA00022448"/>
    </source>
</evidence>
<keyword evidence="3" id="KW-0813">Transport</keyword>
<dbReference type="InterPro" id="IPR003593">
    <property type="entry name" value="AAA+_ATPase"/>
</dbReference>